<dbReference type="STRING" id="1802630.A3H26_00345"/>
<evidence type="ECO:0000256" key="3">
    <source>
        <dbReference type="ARBA" id="ARBA00022884"/>
    </source>
</evidence>
<accession>A0A1F4VGF0</accession>
<dbReference type="InterPro" id="IPR005709">
    <property type="entry name" value="Ribosomal_uS4_bac-type"/>
</dbReference>
<evidence type="ECO:0000313" key="11">
    <source>
        <dbReference type="Proteomes" id="UP000177763"/>
    </source>
</evidence>
<name>A0A1F4VGF0_UNCKA</name>
<evidence type="ECO:0000256" key="4">
    <source>
        <dbReference type="ARBA" id="ARBA00022980"/>
    </source>
</evidence>
<dbReference type="EMBL" id="MEVN01000039">
    <property type="protein sequence ID" value="OGC56376.1"/>
    <property type="molecule type" value="Genomic_DNA"/>
</dbReference>
<dbReference type="SMART" id="SM01390">
    <property type="entry name" value="Ribosomal_S4"/>
    <property type="match status" value="1"/>
</dbReference>
<keyword evidence="2 7" id="KW-0699">rRNA-binding</keyword>
<dbReference type="Proteomes" id="UP000177763">
    <property type="component" value="Unassembled WGS sequence"/>
</dbReference>
<dbReference type="GO" id="GO:0003735">
    <property type="term" value="F:structural constituent of ribosome"/>
    <property type="evidence" value="ECO:0007669"/>
    <property type="project" value="InterPro"/>
</dbReference>
<dbReference type="Pfam" id="PF01479">
    <property type="entry name" value="S4"/>
    <property type="match status" value="1"/>
</dbReference>
<proteinExistence type="inferred from homology"/>
<keyword evidence="3 7" id="KW-0694">RNA-binding</keyword>
<protein>
    <recommendedName>
        <fullName evidence="6 7">Small ribosomal subunit protein uS4</fullName>
    </recommendedName>
</protein>
<evidence type="ECO:0000256" key="1">
    <source>
        <dbReference type="ARBA" id="ARBA00007465"/>
    </source>
</evidence>
<gene>
    <name evidence="7" type="primary">rpsD</name>
    <name evidence="10" type="ORF">A3H26_00345</name>
</gene>
<comment type="subunit">
    <text evidence="7">Part of the 30S ribosomal subunit. Contacts protein S5. The interaction surface between S4 and S5 is involved in control of translational fidelity.</text>
</comment>
<dbReference type="HAMAP" id="MF_01306_B">
    <property type="entry name" value="Ribosomal_uS4_B"/>
    <property type="match status" value="1"/>
</dbReference>
<evidence type="ECO:0000313" key="10">
    <source>
        <dbReference type="EMBL" id="OGC56376.1"/>
    </source>
</evidence>
<comment type="caution">
    <text evidence="10">The sequence shown here is derived from an EMBL/GenBank/DDBJ whole genome shotgun (WGS) entry which is preliminary data.</text>
</comment>
<dbReference type="InterPro" id="IPR002942">
    <property type="entry name" value="S4_RNA-bd"/>
</dbReference>
<feature type="domain" description="RNA-binding S4" evidence="8">
    <location>
        <begin position="100"/>
        <end position="164"/>
    </location>
</feature>
<dbReference type="PROSITE" id="PS50889">
    <property type="entry name" value="S4"/>
    <property type="match status" value="1"/>
</dbReference>
<dbReference type="Gene3D" id="3.10.290.10">
    <property type="entry name" value="RNA-binding S4 domain"/>
    <property type="match status" value="1"/>
</dbReference>
<evidence type="ECO:0000256" key="6">
    <source>
        <dbReference type="ARBA" id="ARBA00035254"/>
    </source>
</evidence>
<dbReference type="CDD" id="cd00165">
    <property type="entry name" value="S4"/>
    <property type="match status" value="1"/>
</dbReference>
<dbReference type="PANTHER" id="PTHR11831">
    <property type="entry name" value="30S 40S RIBOSOMAL PROTEIN"/>
    <property type="match status" value="1"/>
</dbReference>
<dbReference type="InterPro" id="IPR022801">
    <property type="entry name" value="Ribosomal_uS4"/>
</dbReference>
<comment type="function">
    <text evidence="7">One of the primary rRNA binding proteins, it binds directly to 16S rRNA where it nucleates assembly of the body of the 30S subunit.</text>
</comment>
<dbReference type="InterPro" id="IPR001912">
    <property type="entry name" value="Ribosomal_uS4_N"/>
</dbReference>
<evidence type="ECO:0000259" key="8">
    <source>
        <dbReference type="SMART" id="SM00363"/>
    </source>
</evidence>
<dbReference type="NCBIfam" id="NF003717">
    <property type="entry name" value="PRK05327.1"/>
    <property type="match status" value="1"/>
</dbReference>
<dbReference type="Gene3D" id="1.10.1050.10">
    <property type="entry name" value="Ribosomal Protein S4 Delta 41, Chain A, domain 1"/>
    <property type="match status" value="1"/>
</dbReference>
<dbReference type="Pfam" id="PF00163">
    <property type="entry name" value="Ribosomal_S4"/>
    <property type="match status" value="1"/>
</dbReference>
<keyword evidence="5 7" id="KW-0687">Ribonucleoprotein</keyword>
<dbReference type="InterPro" id="IPR036986">
    <property type="entry name" value="S4_RNA-bd_sf"/>
</dbReference>
<dbReference type="AlphaFoldDB" id="A0A1F4VGF0"/>
<comment type="similarity">
    <text evidence="1 7">Belongs to the universal ribosomal protein uS4 family.</text>
</comment>
<evidence type="ECO:0000256" key="5">
    <source>
        <dbReference type="ARBA" id="ARBA00023274"/>
    </source>
</evidence>
<reference evidence="10 11" key="1">
    <citation type="journal article" date="2016" name="Nat. Commun.">
        <title>Thousands of microbial genomes shed light on interconnected biogeochemical processes in an aquifer system.</title>
        <authorList>
            <person name="Anantharaman K."/>
            <person name="Brown C.T."/>
            <person name="Hug L.A."/>
            <person name="Sharon I."/>
            <person name="Castelle C.J."/>
            <person name="Probst A.J."/>
            <person name="Thomas B.C."/>
            <person name="Singh A."/>
            <person name="Wilkins M.J."/>
            <person name="Karaoz U."/>
            <person name="Brodie E.L."/>
            <person name="Williams K.H."/>
            <person name="Hubbard S.S."/>
            <person name="Banfield J.F."/>
        </authorList>
    </citation>
    <scope>NUCLEOTIDE SEQUENCE [LARGE SCALE GENOMIC DNA]</scope>
</reference>
<organism evidence="10 11">
    <name type="scientific">candidate division WWE3 bacterium RIFCSPLOWO2_12_FULL_36_10</name>
    <dbReference type="NCBI Taxonomy" id="1802630"/>
    <lineage>
        <taxon>Bacteria</taxon>
        <taxon>Katanobacteria</taxon>
    </lineage>
</organism>
<evidence type="ECO:0000259" key="9">
    <source>
        <dbReference type="SMART" id="SM01390"/>
    </source>
</evidence>
<sequence length="202" mass="23524">MARYIGPKCRLCRREGEKLYLKGARCESEKCAVTKKRQSPGMHGNSRSRNRISPYGLQFREKQKAKRIYGLLEKQFGSYVNVAMKSKGVTGQQLMQKLETRFDNMVYRSGFAVSRGQARQLIRIGRFMVNNKVYNSPSMELRAGDIIKPVEFDKLQLREGFLLPDWLSANIKDKFVKFERLPKIDDLSENINLQLIVEFYTR</sequence>
<dbReference type="SMART" id="SM00363">
    <property type="entry name" value="S4"/>
    <property type="match status" value="1"/>
</dbReference>
<evidence type="ECO:0000256" key="7">
    <source>
        <dbReference type="HAMAP-Rule" id="MF_01306"/>
    </source>
</evidence>
<dbReference type="PANTHER" id="PTHR11831:SF4">
    <property type="entry name" value="SMALL RIBOSOMAL SUBUNIT PROTEIN US4M"/>
    <property type="match status" value="1"/>
</dbReference>
<dbReference type="GO" id="GO:0042274">
    <property type="term" value="P:ribosomal small subunit biogenesis"/>
    <property type="evidence" value="ECO:0007669"/>
    <property type="project" value="TreeGrafter"/>
</dbReference>
<dbReference type="GO" id="GO:0006412">
    <property type="term" value="P:translation"/>
    <property type="evidence" value="ECO:0007669"/>
    <property type="project" value="UniProtKB-UniRule"/>
</dbReference>
<evidence type="ECO:0000256" key="2">
    <source>
        <dbReference type="ARBA" id="ARBA00022730"/>
    </source>
</evidence>
<dbReference type="GO" id="GO:0015935">
    <property type="term" value="C:small ribosomal subunit"/>
    <property type="evidence" value="ECO:0007669"/>
    <property type="project" value="InterPro"/>
</dbReference>
<feature type="domain" description="Small ribosomal subunit protein uS4 N-terminal" evidence="9">
    <location>
        <begin position="3"/>
        <end position="99"/>
    </location>
</feature>
<dbReference type="SUPFAM" id="SSF55174">
    <property type="entry name" value="Alpha-L RNA-binding motif"/>
    <property type="match status" value="1"/>
</dbReference>
<dbReference type="GO" id="GO:0019843">
    <property type="term" value="F:rRNA binding"/>
    <property type="evidence" value="ECO:0007669"/>
    <property type="project" value="UniProtKB-UniRule"/>
</dbReference>
<comment type="function">
    <text evidence="7">With S5 and S12 plays an important role in translational accuracy.</text>
</comment>
<keyword evidence="4 7" id="KW-0689">Ribosomal protein</keyword>